<dbReference type="Proteomes" id="UP000008743">
    <property type="component" value="Unassembled WGS sequence"/>
</dbReference>
<reference evidence="2" key="1">
    <citation type="submission" date="2011-02" db="EMBL/GenBank/DDBJ databases">
        <title>The Genome Sequence of Capsaspora owczarzaki ATCC 30864.</title>
        <authorList>
            <person name="Russ C."/>
            <person name="Cuomo C."/>
            <person name="Burger G."/>
            <person name="Gray M.W."/>
            <person name="Holland P.W.H."/>
            <person name="King N."/>
            <person name="Lang F.B.F."/>
            <person name="Roger A.J."/>
            <person name="Ruiz-Trillo I."/>
            <person name="Young S.K."/>
            <person name="Zeng Q."/>
            <person name="Gargeya S."/>
            <person name="Alvarado L."/>
            <person name="Berlin A."/>
            <person name="Chapman S.B."/>
            <person name="Chen Z."/>
            <person name="Freedman E."/>
            <person name="Gellesch M."/>
            <person name="Goldberg J."/>
            <person name="Griggs A."/>
            <person name="Gujja S."/>
            <person name="Heilman E."/>
            <person name="Heiman D."/>
            <person name="Howarth C."/>
            <person name="Mehta T."/>
            <person name="Neiman D."/>
            <person name="Pearson M."/>
            <person name="Roberts A."/>
            <person name="Saif S."/>
            <person name="Shea T."/>
            <person name="Shenoy N."/>
            <person name="Sisk P."/>
            <person name="Stolte C."/>
            <person name="Sykes S."/>
            <person name="White J."/>
            <person name="Yandava C."/>
            <person name="Haas B."/>
            <person name="Nusbaum C."/>
            <person name="Birren B."/>
        </authorList>
    </citation>
    <scope>NUCLEOTIDE SEQUENCE</scope>
    <source>
        <strain evidence="2">ATCC 30864</strain>
    </source>
</reference>
<dbReference type="PhylomeDB" id="A0A0D2U9B8"/>
<accession>A0A0D2U9B8</accession>
<dbReference type="OrthoDB" id="206796at2759"/>
<dbReference type="Pfam" id="PF09778">
    <property type="entry name" value="Guanylate_cyc_2"/>
    <property type="match status" value="1"/>
</dbReference>
<evidence type="ECO:0000313" key="1">
    <source>
        <dbReference type="EMBL" id="KJE91631.1"/>
    </source>
</evidence>
<dbReference type="PANTHER" id="PTHR31400">
    <property type="entry name" value="GUANYLYL CYCLASE DOMAIN CONTAINING PROTEIN 1 GUCD1"/>
    <property type="match status" value="1"/>
</dbReference>
<name>A0A0D2U9B8_CAPO3</name>
<protein>
    <recommendedName>
        <fullName evidence="3">Guanylyl cyclase</fullName>
    </recommendedName>
</protein>
<dbReference type="PANTHER" id="PTHR31400:SF1">
    <property type="entry name" value="PROTEIN GUCD1"/>
    <property type="match status" value="1"/>
</dbReference>
<proteinExistence type="predicted"/>
<dbReference type="eggNOG" id="KOG4621">
    <property type="taxonomic scope" value="Eukaryota"/>
</dbReference>
<evidence type="ECO:0000313" key="2">
    <source>
        <dbReference type="Proteomes" id="UP000008743"/>
    </source>
</evidence>
<sequence length="332" mass="35757">MAGHVDHSNVYHVRQRSHWDCGIACAAMVLRWLYDTWHHASLASRAGAVDAPLSSPCTVPGPTQVLLRLHDALEFLGIGTSVWTIDLFRLLNHILRSSNTASLPDLASCVSFTTRTLGIDPAHGKEPFYEVALTSDHDRIAASFASCQQSENVAKRTLLLDDLVGLLDAGGIAIVLVDARGLHCVECHSGAACNNISLNFLSRSRHGSMTGASESTSSDTSRPRSLSSGVLACASSSDHNVLNAAQLGADKANTSYEREFCELASAPLDLERDVGYAGHYVVLRGYSRPATGPMLFYVNDPGRDHPRCTVLASQFDISRTDDDLILVTAPSR</sequence>
<dbReference type="InParanoid" id="A0A0D2U9B8"/>
<keyword evidence="2" id="KW-1185">Reference proteome</keyword>
<dbReference type="RefSeq" id="XP_004349494.2">
    <property type="nucleotide sequence ID" value="XM_004349444.2"/>
</dbReference>
<gene>
    <name evidence="1" type="ORF">CAOG_002744</name>
</gene>
<organism evidence="1 2">
    <name type="scientific">Capsaspora owczarzaki (strain ATCC 30864)</name>
    <dbReference type="NCBI Taxonomy" id="595528"/>
    <lineage>
        <taxon>Eukaryota</taxon>
        <taxon>Filasterea</taxon>
        <taxon>Capsaspora</taxon>
    </lineage>
</organism>
<dbReference type="InterPro" id="IPR018616">
    <property type="entry name" value="GUCD1"/>
</dbReference>
<dbReference type="EMBL" id="KE346362">
    <property type="protein sequence ID" value="KJE91631.1"/>
    <property type="molecule type" value="Genomic_DNA"/>
</dbReference>
<dbReference type="AlphaFoldDB" id="A0A0D2U9B8"/>
<evidence type="ECO:0008006" key="3">
    <source>
        <dbReference type="Google" id="ProtNLM"/>
    </source>
</evidence>
<dbReference type="STRING" id="595528.A0A0D2U9B8"/>